<organism evidence="1 2">
    <name type="scientific">Cryobacterium zongtaii</name>
    <dbReference type="NCBI Taxonomy" id="1259217"/>
    <lineage>
        <taxon>Bacteria</taxon>
        <taxon>Bacillati</taxon>
        <taxon>Actinomycetota</taxon>
        <taxon>Actinomycetes</taxon>
        <taxon>Micrococcales</taxon>
        <taxon>Microbacteriaceae</taxon>
        <taxon>Cryobacterium</taxon>
    </lineage>
</organism>
<dbReference type="Proteomes" id="UP000237340">
    <property type="component" value="Unassembled WGS sequence"/>
</dbReference>
<reference evidence="1 2" key="1">
    <citation type="submission" date="2018-01" db="EMBL/GenBank/DDBJ databases">
        <title>Cryobacterium sp. nov., from glaciers in China.</title>
        <authorList>
            <person name="Liu Q."/>
            <person name="Xin Y.-H."/>
        </authorList>
    </citation>
    <scope>NUCLEOTIDE SEQUENCE [LARGE SCALE GENOMIC DNA]</scope>
    <source>
        <strain evidence="1 2">TMN-42</strain>
    </source>
</reference>
<dbReference type="PROSITE" id="PS51257">
    <property type="entry name" value="PROKAR_LIPOPROTEIN"/>
    <property type="match status" value="1"/>
</dbReference>
<accession>A0A2S3ZN58</accession>
<name>A0A2S3ZN58_9MICO</name>
<dbReference type="AlphaFoldDB" id="A0A2S3ZN58"/>
<dbReference type="EMBL" id="PPXD01000001">
    <property type="protein sequence ID" value="POH70051.1"/>
    <property type="molecule type" value="Genomic_DNA"/>
</dbReference>
<evidence type="ECO:0000313" key="1">
    <source>
        <dbReference type="EMBL" id="POH70051.1"/>
    </source>
</evidence>
<protein>
    <recommendedName>
        <fullName evidence="3">Lipoprotein</fullName>
    </recommendedName>
</protein>
<evidence type="ECO:0000313" key="2">
    <source>
        <dbReference type="Proteomes" id="UP000237340"/>
    </source>
</evidence>
<dbReference type="RefSeq" id="WP_103478878.1">
    <property type="nucleotide sequence ID" value="NZ_PPXD01000001.1"/>
</dbReference>
<comment type="caution">
    <text evidence="1">The sequence shown here is derived from an EMBL/GenBank/DDBJ whole genome shotgun (WGS) entry which is preliminary data.</text>
</comment>
<evidence type="ECO:0008006" key="3">
    <source>
        <dbReference type="Google" id="ProtNLM"/>
    </source>
</evidence>
<proteinExistence type="predicted"/>
<keyword evidence="2" id="KW-1185">Reference proteome</keyword>
<sequence length="233" mass="24518">MRLRELVGRGAALPLVGALAVGVLLAGCSGNADDDQLPAMPFDTVAMPVDRAPTATPGQHLGVGEIALLPQSNYKGVPGDAIETTVLGVVEGEPSYWDVFDNGAGFAGETPFFAVIQYRWVTGSVTAYTTPLLRPVLDDGTEGGIVEREYMGSLTANTICPFELERFDLDEDRGPDEYLACVLYTAPKGSTVVGLGWHNLGGMAFSAPDPAVNPFYPAPVVWDVMPVAVSAGD</sequence>
<gene>
    <name evidence="1" type="ORF">C3B61_00020</name>
</gene>